<feature type="compositionally biased region" description="Low complexity" evidence="3">
    <location>
        <begin position="2505"/>
        <end position="2525"/>
    </location>
</feature>
<proteinExistence type="predicted"/>
<name>A0A8S4Q2K3_OWEFU</name>
<evidence type="ECO:0000256" key="3">
    <source>
        <dbReference type="SAM" id="MobiDB-lite"/>
    </source>
</evidence>
<keyword evidence="7" id="KW-1185">Reference proteome</keyword>
<reference evidence="6" key="1">
    <citation type="submission" date="2022-03" db="EMBL/GenBank/DDBJ databases">
        <authorList>
            <person name="Martin C."/>
        </authorList>
    </citation>
    <scope>NUCLEOTIDE SEQUENCE</scope>
</reference>
<feature type="region of interest" description="Disordered" evidence="3">
    <location>
        <begin position="2434"/>
        <end position="2476"/>
    </location>
</feature>
<feature type="compositionally biased region" description="Polar residues" evidence="3">
    <location>
        <begin position="2447"/>
        <end position="2468"/>
    </location>
</feature>
<dbReference type="InterPro" id="IPR036865">
    <property type="entry name" value="CRAL-TRIO_dom_sf"/>
</dbReference>
<feature type="region of interest" description="Disordered" evidence="3">
    <location>
        <begin position="2491"/>
        <end position="2571"/>
    </location>
</feature>
<dbReference type="EMBL" id="CAIIXF020000012">
    <property type="protein sequence ID" value="CAH1800649.1"/>
    <property type="molecule type" value="Genomic_DNA"/>
</dbReference>
<evidence type="ECO:0000256" key="2">
    <source>
        <dbReference type="ARBA" id="ARBA00022553"/>
    </source>
</evidence>
<dbReference type="CDD" id="cd05130">
    <property type="entry name" value="RasGAP_Neurofibromin"/>
    <property type="match status" value="1"/>
</dbReference>
<evidence type="ECO:0000256" key="1">
    <source>
        <dbReference type="ARBA" id="ARBA00022468"/>
    </source>
</evidence>
<feature type="compositionally biased region" description="Basic and acidic residues" evidence="3">
    <location>
        <begin position="2555"/>
        <end position="2565"/>
    </location>
</feature>
<feature type="domain" description="Ras-GAP" evidence="4">
    <location>
        <begin position="1207"/>
        <end position="1401"/>
    </location>
</feature>
<keyword evidence="2" id="KW-0597">Phosphoprotein</keyword>
<keyword evidence="1" id="KW-0343">GTPase activation</keyword>
<dbReference type="GO" id="GO:0005096">
    <property type="term" value="F:GTPase activator activity"/>
    <property type="evidence" value="ECO:0007669"/>
    <property type="project" value="UniProtKB-KW"/>
</dbReference>
<feature type="region of interest" description="Disordered" evidence="3">
    <location>
        <begin position="2816"/>
        <end position="2871"/>
    </location>
</feature>
<dbReference type="Pfam" id="PF00616">
    <property type="entry name" value="RasGAP"/>
    <property type="match status" value="1"/>
</dbReference>
<dbReference type="FunFam" id="1.10.506.10:FF:000014">
    <property type="entry name" value="Neurofibromin 1"/>
    <property type="match status" value="1"/>
</dbReference>
<dbReference type="InterPro" id="IPR008936">
    <property type="entry name" value="Rho_GTPase_activation_prot"/>
</dbReference>
<dbReference type="Proteomes" id="UP000749559">
    <property type="component" value="Unassembled WGS sequence"/>
</dbReference>
<evidence type="ECO:0000259" key="4">
    <source>
        <dbReference type="PROSITE" id="PS50018"/>
    </source>
</evidence>
<dbReference type="PROSITE" id="PS50191">
    <property type="entry name" value="CRAL_TRIO"/>
    <property type="match status" value="1"/>
</dbReference>
<dbReference type="PANTHER" id="PTHR10194">
    <property type="entry name" value="RAS GTPASE-ACTIVATING PROTEINS"/>
    <property type="match status" value="1"/>
</dbReference>
<dbReference type="InterPro" id="IPR011993">
    <property type="entry name" value="PH-like_dom_sf"/>
</dbReference>
<dbReference type="Pfam" id="PF13716">
    <property type="entry name" value="CRAL_TRIO_2"/>
    <property type="match status" value="1"/>
</dbReference>
<dbReference type="InterPro" id="IPR001251">
    <property type="entry name" value="CRAL-TRIO_dom"/>
</dbReference>
<dbReference type="SUPFAM" id="SSF48371">
    <property type="entry name" value="ARM repeat"/>
    <property type="match status" value="1"/>
</dbReference>
<evidence type="ECO:0008006" key="8">
    <source>
        <dbReference type="Google" id="ProtNLM"/>
    </source>
</evidence>
<sequence>MATQKPGEWVQSLITRFDAQLPIRTGLHTSQSIQNVEQNKECLINVSKHKFSIVLSGLTKTLQLVDSMRIYGAEAERNFYESQLIILDTLEQCLNGQPKPSRFDETMYVKLLLPEICKFLKPPTGCEDNQLVSQLKLLASKVLFALSLNNFTAVFNRISGRLHTLATSTEDYSDFTDLELIQHINVDCARLIKLFNEIAVKYKAILRKNVAQTLATSLEKAIWNWMDNHPEEFTELQKRPNDELQDCCDKLLDIFHMFAETSKRKAHVWPLQIMLLVLCPNILEEITNADSGAPCSQQHLKKKQFIDDLKRAISQQHGGNKQLTEGAVVTCVKLCKASTYININDRNNVLFILVTSIIADLKTSLFNPQKVFSRGQQNIGQDVDLMIDCFVSCFRITPHNKDLLKICLAQSSPSTLHYVLVNALHRIITQPRLPWWPNIGIIHGKSAELRGMFTDTLNKVTQYTHSSVKIAQTKSIAAMTGFSKFKEKSSEELPSYKYLLFGIVRLIYADPILMLNNPGKAGHEIQSSTLELINGLVSLIHQQSMPDVAQEAMEALLCLHQPSNIELWNPEAPINTFWDVSSQVLFSISQKLIQHQIANYTEILKWLQNILICRNNFLTKHKEYANVGSNLPICRQAHIKLEVVFFMYLWSIDIDAVLTAMSCFHLLCEEADIRCGADEMAVTQLLPNYNVYSELANASTVLTTGRAALQKRIMALLRKIDHPTAGNQQAWEDTFRNWEATTKWLAVYPKSKSDEMIMGETLHSRSLSVISYKRRTQSHQSTNEHELEDQVNEWANMTGFLCALGSVCLSNRACRPNSSIASIAGSTTTINSTMTQTTGIDSRKSSVITTMSSFSAEQYCPVTQFICNLLKLLVCHNEKFGPQIQKHVKELVGHELNPAIYPILFDQIKLCVDKFFLDPSQQVNVSDVNTLFIENIIFIKKNILENKTDTPCEHLGVASIEPLMLAIVRYVRHLDSSIHAIQIKIKLCQLVDAMMQRRDDLTFRQEMKFRNKLVEYLTDWVMGNSHQLNIQGDVCLMSRDLDQASMEAVAALLQSLPLQPEESDRGDLMEAKSQLFLKYFTLFMNLLNDCSEEAEEKSIDPNRKRASSNLTALRNCTVLAMSNLLNANIDSGLMHSIGLGYHRDPQTRSAFMEVLTKILQQGTEFETLAETALADRFERLVELVTMIGDKGELPIAMALASVVATPNMDELARVFVTLFDAKHLLYQLLWNMFSKEVEIADCMQTLFRGNSLASKIMAFCFKIYGQGYLRELLNPLIMEMFTKDKQGDSYEVDPARLSEHENIEDNRRHLQLLTQKVFNAITASAERIPSQVRTMCHCIFQVVCQRFPGNSMGALGTMIFLRFINPAIVSPCESGIIDQQPTPRMKRGLTLMCKIMQNIANHVQFTKEQHMRYFNQFLQTNFDAGRRFFIDIASDCETLDSSNHSMSFISDANVLALHRLLWINQERIGDYLSSSRDHKAVGRRPFDKMATLLAYLGPPEHRPLDSQWSSMDMTSTKFEEIMSKHNMHEKDEFKSLKSLNIFYQAGTSKQGNPVFYYIARRYKVGEVNGDLLIYHVLLTLKPFYHKPFELVIDFTHTCADNRFRTDFLSKWFVVMPEVVYQNIVSAYIYNCNSWVREYTKYHERILSPLRTGQNNRKLIFIDHPAKLSEYINADHQKLPGATLSLEEDLKVFISALKLSHKDTKVAIKVGPNAIQVTSSEKSKVLGHSVLLNDVYYASEIEEVCLVDDNQFTLTISNESGPLSFIHNDCDSIVQAIIHIRTRWELSQPDSVTVHTKIRPKDVPGTLLNVALLNLGSSDPSLRSAAYNLLCALTQTFDLRIEGQLLETSGLCIPSNNTIFIKTISSKLAANEPHLTLEFLEECIQGFRNSNIEMKHLCLEYMTPWLPNLTRFCKHSDDNKRQKVSLILDKLITMTIDEVEMYPSIQAKIWGNIGQVSDLLDMVLDSFIKRSLTGGLGSIQAEIMADTAVALASANVQLVSSKVIGRLCKLIDKTCMTPTSTLEQHLMWEDIAILARYLLMLSFNNSLDVASHLPFLFHIVTLLVATGPLSLRASTHGLVINIIHSLCTCSDFTEETVRILKLSLTEFSLPKFYTLFGISKVKSAAVSAFRSTYRPGDKSFSYLPPEQERLSLLSLETLTDALLEIMEACMSNRRNCEWLQQWTELAKRFAFQYNPALQPRAVIVYGCISKTVTDSEIKQLLRILVKVDFALESYTDLTLIDAIVMCLTRLQPLLHQDSPIHRHLFWVAISVLQLDEVSLYASGLALLEQNLHTLDSQKVFDNQTLEQIMMTTREPLEWFFKQLDHSMGLSFKDNFNFATVGHLLKGSFRHPSSNTASRTVRVLNMLLSIVAKSYKRDKFEVTPQSVPYLAALVSVSEEVRSRCHLQHAVGTTLPESCSNDSISVDLAAPVIQITSGSGQPIPLPAPSGQATPLTRRQKSWDQLDQSAMQSARVPRNQHLQQVQVNNSKNWLQSKSLDSDPTPIMQPTVPSSNSSSGGGTTPTSSGSAMRPLFKTQRSSSMPTPKTQKSMEVPGGVKEGDIPKDRAARGSTSNESNILLDPEILVDYPTQALLLTVLATLVRNTTDENEARILYEYLAEASVVFPKVFPVIHSLLDAKINSVLNLCHDQVILNAVQSIIQNMIANEEAQQQLSYLQSIGFGGLWRFAGPFTKTPQNQENTQLFVNCLEAMVETCLPGDDLDMHNPYPSSLGINSQLNLSSSVSSSSFGSLHSQEIPDIKSHKSLDSKPTPQNQDNAELFVNCLEAMVETCLPGDDLDMHNPYPSSLGINSHLNLSSSMSSLSIGSMHSPTDKENAENSGANGTRLRHASNPIGKGRAGSFKRKGSKKKPIDFE</sequence>
<dbReference type="Pfam" id="PF21877">
    <property type="entry name" value="PH_NF1"/>
    <property type="match status" value="1"/>
</dbReference>
<evidence type="ECO:0000313" key="6">
    <source>
        <dbReference type="EMBL" id="CAH1800649.1"/>
    </source>
</evidence>
<dbReference type="Gene3D" id="1.10.506.10">
    <property type="entry name" value="GTPase Activation - p120gap, domain 1"/>
    <property type="match status" value="2"/>
</dbReference>
<evidence type="ECO:0000259" key="5">
    <source>
        <dbReference type="PROSITE" id="PS50191"/>
    </source>
</evidence>
<organism evidence="6 7">
    <name type="scientific">Owenia fusiformis</name>
    <name type="common">Polychaete worm</name>
    <dbReference type="NCBI Taxonomy" id="6347"/>
    <lineage>
        <taxon>Eukaryota</taxon>
        <taxon>Metazoa</taxon>
        <taxon>Spiralia</taxon>
        <taxon>Lophotrochozoa</taxon>
        <taxon>Annelida</taxon>
        <taxon>Polychaeta</taxon>
        <taxon>Sedentaria</taxon>
        <taxon>Canalipalpata</taxon>
        <taxon>Sabellida</taxon>
        <taxon>Oweniida</taxon>
        <taxon>Oweniidae</taxon>
        <taxon>Owenia</taxon>
    </lineage>
</organism>
<dbReference type="SMART" id="SM00516">
    <property type="entry name" value="SEC14"/>
    <property type="match status" value="1"/>
</dbReference>
<dbReference type="CDD" id="cd00170">
    <property type="entry name" value="SEC14"/>
    <property type="match status" value="1"/>
</dbReference>
<comment type="caution">
    <text evidence="6">The sequence shown here is derived from an EMBL/GenBank/DDBJ whole genome shotgun (WGS) entry which is preliminary data.</text>
</comment>
<dbReference type="Gene3D" id="3.40.525.10">
    <property type="entry name" value="CRAL-TRIO lipid binding domain"/>
    <property type="match status" value="1"/>
</dbReference>
<dbReference type="InterPro" id="IPR054071">
    <property type="entry name" value="PH_NF1"/>
</dbReference>
<evidence type="ECO:0000313" key="7">
    <source>
        <dbReference type="Proteomes" id="UP000749559"/>
    </source>
</evidence>
<dbReference type="FunFam" id="1.10.506.10:FF:000015">
    <property type="entry name" value="Neurofibromin isoform 1"/>
    <property type="match status" value="1"/>
</dbReference>
<protein>
    <recommendedName>
        <fullName evidence="8">Neurofibromin</fullName>
    </recommendedName>
</protein>
<dbReference type="OrthoDB" id="28245at2759"/>
<dbReference type="SMART" id="SM00323">
    <property type="entry name" value="RasGAP"/>
    <property type="match status" value="1"/>
</dbReference>
<dbReference type="InterPro" id="IPR016024">
    <property type="entry name" value="ARM-type_fold"/>
</dbReference>
<accession>A0A8S4Q2K3</accession>
<feature type="compositionally biased region" description="Low complexity" evidence="3">
    <location>
        <begin position="2816"/>
        <end position="2826"/>
    </location>
</feature>
<dbReference type="CDD" id="cd13313">
    <property type="entry name" value="PH_NF1"/>
    <property type="match status" value="1"/>
</dbReference>
<gene>
    <name evidence="6" type="ORF">OFUS_LOCUS24508</name>
</gene>
<feature type="domain" description="CRAL-TRIO" evidence="5">
    <location>
        <begin position="1529"/>
        <end position="1690"/>
    </location>
</feature>
<dbReference type="InterPro" id="IPR039360">
    <property type="entry name" value="Ras_GTPase"/>
</dbReference>
<dbReference type="PANTHER" id="PTHR10194:SF142">
    <property type="entry name" value="NEUROFIBROMIN"/>
    <property type="match status" value="1"/>
</dbReference>
<feature type="compositionally biased region" description="Polar residues" evidence="3">
    <location>
        <begin position="2533"/>
        <end position="2547"/>
    </location>
</feature>
<dbReference type="PROSITE" id="PS50018">
    <property type="entry name" value="RAS_GTPASE_ACTIV_2"/>
    <property type="match status" value="1"/>
</dbReference>
<dbReference type="Gene3D" id="2.30.29.30">
    <property type="entry name" value="Pleckstrin-homology domain (PH domain)/Phosphotyrosine-binding domain (PTB)"/>
    <property type="match status" value="1"/>
</dbReference>
<dbReference type="InterPro" id="IPR001936">
    <property type="entry name" value="RasGAP_dom"/>
</dbReference>
<dbReference type="SUPFAM" id="SSF48350">
    <property type="entry name" value="GTPase activation domain, GAP"/>
    <property type="match status" value="1"/>
</dbReference>